<feature type="transmembrane region" description="Helical" evidence="3">
    <location>
        <begin position="293"/>
        <end position="314"/>
    </location>
</feature>
<keyword evidence="5" id="KW-1185">Reference proteome</keyword>
<dbReference type="GO" id="GO:0022857">
    <property type="term" value="F:transmembrane transporter activity"/>
    <property type="evidence" value="ECO:0007669"/>
    <property type="project" value="InterPro"/>
</dbReference>
<dbReference type="Proteomes" id="UP000266188">
    <property type="component" value="Unassembled WGS sequence"/>
</dbReference>
<feature type="compositionally biased region" description="Basic and acidic residues" evidence="2">
    <location>
        <begin position="144"/>
        <end position="160"/>
    </location>
</feature>
<dbReference type="EMBL" id="MVGC01000132">
    <property type="protein sequence ID" value="RJE23182.1"/>
    <property type="molecule type" value="Genomic_DNA"/>
</dbReference>
<proteinExistence type="predicted"/>
<dbReference type="PANTHER" id="PTHR23524:SF1">
    <property type="entry name" value="MRH DOMAIN-CONTAINING PROTEIN-RELATED"/>
    <property type="match status" value="1"/>
</dbReference>
<feature type="transmembrane region" description="Helical" evidence="3">
    <location>
        <begin position="498"/>
        <end position="518"/>
    </location>
</feature>
<dbReference type="Pfam" id="PF07690">
    <property type="entry name" value="MFS_1"/>
    <property type="match status" value="1"/>
</dbReference>
<evidence type="ECO:0000256" key="3">
    <source>
        <dbReference type="SAM" id="Phobius"/>
    </source>
</evidence>
<feature type="transmembrane region" description="Helical" evidence="3">
    <location>
        <begin position="175"/>
        <end position="194"/>
    </location>
</feature>
<dbReference type="PANTHER" id="PTHR23524">
    <property type="entry name" value="TRANSPORTER, PUTATIVE (AFU_ORTHOLOGUE AFUA_8G04850)-RELATED"/>
    <property type="match status" value="1"/>
</dbReference>
<name>A0A3A2ZJ99_9EURO</name>
<dbReference type="SUPFAM" id="SSF103473">
    <property type="entry name" value="MFS general substrate transporter"/>
    <property type="match status" value="1"/>
</dbReference>
<dbReference type="InterPro" id="IPR011701">
    <property type="entry name" value="MFS"/>
</dbReference>
<dbReference type="CDD" id="cd06174">
    <property type="entry name" value="MFS"/>
    <property type="match status" value="1"/>
</dbReference>
<feature type="transmembrane region" description="Helical" evidence="3">
    <location>
        <begin position="85"/>
        <end position="103"/>
    </location>
</feature>
<keyword evidence="3" id="KW-0812">Transmembrane</keyword>
<feature type="region of interest" description="Disordered" evidence="2">
    <location>
        <begin position="141"/>
        <end position="172"/>
    </location>
</feature>
<gene>
    <name evidence="4" type="ORF">PHISCL_04489</name>
</gene>
<keyword evidence="3" id="KW-0472">Membrane</keyword>
<evidence type="ECO:0000256" key="1">
    <source>
        <dbReference type="ARBA" id="ARBA00004141"/>
    </source>
</evidence>
<evidence type="ECO:0000313" key="4">
    <source>
        <dbReference type="EMBL" id="RJE23182.1"/>
    </source>
</evidence>
<keyword evidence="3" id="KW-1133">Transmembrane helix</keyword>
<protein>
    <submittedName>
        <fullName evidence="4">Mfs transporter</fullName>
    </submittedName>
</protein>
<evidence type="ECO:0000313" key="5">
    <source>
        <dbReference type="Proteomes" id="UP000266188"/>
    </source>
</evidence>
<dbReference type="GO" id="GO:0016020">
    <property type="term" value="C:membrane"/>
    <property type="evidence" value="ECO:0007669"/>
    <property type="project" value="UniProtKB-SubCell"/>
</dbReference>
<feature type="transmembrane region" description="Helical" evidence="3">
    <location>
        <begin position="530"/>
        <end position="552"/>
    </location>
</feature>
<feature type="transmembrane region" description="Helical" evidence="3">
    <location>
        <begin position="379"/>
        <end position="400"/>
    </location>
</feature>
<comment type="caution">
    <text evidence="4">The sequence shown here is derived from an EMBL/GenBank/DDBJ whole genome shotgun (WGS) entry which is preliminary data.</text>
</comment>
<sequence>MASHRPLFTASRGQTLTYLLAVCPFSIAFLVFINATVSFIVTDLIGLHDGEGDAVGTLGFADELLALAACPLWGMLSDRVGVRHVCTVGYAIVALALVLFVQAKNIYPQLLLGRLLFSIGGSAVSTMVTAVLPAVTRKSFGGETRQESTEGTTHQDDSRLGQEGGNESHSPSSRLAGFAGMFAGCGALVSLAVFLPLPGRFQKSGMSPAQALQYSYYIVAIVAVLVSVWCFIGLRNLLGEDRKGWRSLLLVSRHSQDPSNAHANSPSLLPHMPYWKQAGIALALGFRNRSIGLGYLGGLVARASSVGISLFIPLSVNRYYRASGLCEGNPNTEPGGIGDIKRSCSKAYILASILTGVSQLVALIAAPAFGFLSEKSRRYHLPLLFATLSGITGYIAFALLPSPQFKGEDGNPGVFVIMALIGISQIGAIVCSLAVLSNGILSISASDQFLKQIYSSEASHEANQGPQDDNGDVTEQQPLLDTQPDQHRSLHQLPHLKGSIAGVYSLFGGAGILFLTKVGGLLFDVLSPGAPFYIMAGFNGVLCLAVFVSGLLSKPSSVL</sequence>
<comment type="subcellular location">
    <subcellularLocation>
        <location evidence="1">Membrane</location>
        <topology evidence="1">Multi-pass membrane protein</topology>
    </subcellularLocation>
</comment>
<feature type="transmembrane region" description="Helical" evidence="3">
    <location>
        <begin position="16"/>
        <end position="42"/>
    </location>
</feature>
<dbReference type="Gene3D" id="1.20.1250.20">
    <property type="entry name" value="MFS general substrate transporter like domains"/>
    <property type="match status" value="2"/>
</dbReference>
<dbReference type="OrthoDB" id="18110at2759"/>
<reference evidence="5" key="1">
    <citation type="submission" date="2017-02" db="EMBL/GenBank/DDBJ databases">
        <authorList>
            <person name="Tafer H."/>
            <person name="Lopandic K."/>
        </authorList>
    </citation>
    <scope>NUCLEOTIDE SEQUENCE [LARGE SCALE GENOMIC DNA]</scope>
    <source>
        <strain evidence="5">CBS 366.77</strain>
    </source>
</reference>
<evidence type="ECO:0000256" key="2">
    <source>
        <dbReference type="SAM" id="MobiDB-lite"/>
    </source>
</evidence>
<feature type="transmembrane region" description="Helical" evidence="3">
    <location>
        <begin position="412"/>
        <end position="436"/>
    </location>
</feature>
<feature type="transmembrane region" description="Helical" evidence="3">
    <location>
        <begin position="214"/>
        <end position="238"/>
    </location>
</feature>
<feature type="transmembrane region" description="Helical" evidence="3">
    <location>
        <begin position="348"/>
        <end position="372"/>
    </location>
</feature>
<organism evidence="4 5">
    <name type="scientific">Aspergillus sclerotialis</name>
    <dbReference type="NCBI Taxonomy" id="2070753"/>
    <lineage>
        <taxon>Eukaryota</taxon>
        <taxon>Fungi</taxon>
        <taxon>Dikarya</taxon>
        <taxon>Ascomycota</taxon>
        <taxon>Pezizomycotina</taxon>
        <taxon>Eurotiomycetes</taxon>
        <taxon>Eurotiomycetidae</taxon>
        <taxon>Eurotiales</taxon>
        <taxon>Aspergillaceae</taxon>
        <taxon>Aspergillus</taxon>
        <taxon>Aspergillus subgen. Polypaecilum</taxon>
    </lineage>
</organism>
<feature type="transmembrane region" description="Helical" evidence="3">
    <location>
        <begin position="115"/>
        <end position="135"/>
    </location>
</feature>
<accession>A0A3A2ZJ99</accession>
<dbReference type="InterPro" id="IPR036259">
    <property type="entry name" value="MFS_trans_sf"/>
</dbReference>
<dbReference type="STRING" id="2070753.A0A3A2ZJ99"/>
<dbReference type="AlphaFoldDB" id="A0A3A2ZJ99"/>